<accession>A0A158L4C8</accession>
<dbReference type="GO" id="GO:0043565">
    <property type="term" value="F:sequence-specific DNA binding"/>
    <property type="evidence" value="ECO:0007669"/>
    <property type="project" value="InterPro"/>
</dbReference>
<feature type="region of interest" description="Disordered" evidence="1">
    <location>
        <begin position="43"/>
        <end position="86"/>
    </location>
</feature>
<dbReference type="AlphaFoldDB" id="A0A158L4C8"/>
<protein>
    <submittedName>
        <fullName evidence="3">Two component, sigma54 specific, Fis family transcriptional regulator</fullName>
    </submittedName>
</protein>
<evidence type="ECO:0000256" key="1">
    <source>
        <dbReference type="SAM" id="MobiDB-lite"/>
    </source>
</evidence>
<keyword evidence="4" id="KW-1185">Reference proteome</keyword>
<evidence type="ECO:0000259" key="2">
    <source>
        <dbReference type="Pfam" id="PF02954"/>
    </source>
</evidence>
<dbReference type="SUPFAM" id="SSF46689">
    <property type="entry name" value="Homeodomain-like"/>
    <property type="match status" value="1"/>
</dbReference>
<evidence type="ECO:0000313" key="3">
    <source>
        <dbReference type="EMBL" id="SAL87829.1"/>
    </source>
</evidence>
<feature type="compositionally biased region" description="Low complexity" evidence="1">
    <location>
        <begin position="46"/>
        <end position="86"/>
    </location>
</feature>
<name>A0A158L4C8_9BURK</name>
<reference evidence="3" key="1">
    <citation type="submission" date="2016-01" db="EMBL/GenBank/DDBJ databases">
        <authorList>
            <person name="Peeters C."/>
        </authorList>
    </citation>
    <scope>NUCLEOTIDE SEQUENCE [LARGE SCALE GENOMIC DNA]</scope>
    <source>
        <strain evidence="3">LMG 29317</strain>
    </source>
</reference>
<feature type="domain" description="DNA binding HTH" evidence="2">
    <location>
        <begin position="113"/>
        <end position="142"/>
    </location>
</feature>
<dbReference type="Proteomes" id="UP000055019">
    <property type="component" value="Unassembled WGS sequence"/>
</dbReference>
<comment type="caution">
    <text evidence="3">The sequence shown here is derived from an EMBL/GenBank/DDBJ whole genome shotgun (WGS) entry which is preliminary data.</text>
</comment>
<feature type="compositionally biased region" description="Polar residues" evidence="1">
    <location>
        <begin position="13"/>
        <end position="22"/>
    </location>
</feature>
<evidence type="ECO:0000313" key="4">
    <source>
        <dbReference type="Proteomes" id="UP000055019"/>
    </source>
</evidence>
<dbReference type="EMBL" id="FCOM02000103">
    <property type="protein sequence ID" value="SAL87829.1"/>
    <property type="molecule type" value="Genomic_DNA"/>
</dbReference>
<dbReference type="Pfam" id="PF02954">
    <property type="entry name" value="HTH_8"/>
    <property type="match status" value="1"/>
</dbReference>
<dbReference type="InterPro" id="IPR002197">
    <property type="entry name" value="HTH_Fis"/>
</dbReference>
<organism evidence="3 4">
    <name type="scientific">Caballeronia arvi</name>
    <dbReference type="NCBI Taxonomy" id="1777135"/>
    <lineage>
        <taxon>Bacteria</taxon>
        <taxon>Pseudomonadati</taxon>
        <taxon>Pseudomonadota</taxon>
        <taxon>Betaproteobacteria</taxon>
        <taxon>Burkholderiales</taxon>
        <taxon>Burkholderiaceae</taxon>
        <taxon>Caballeronia</taxon>
    </lineage>
</organism>
<feature type="region of interest" description="Disordered" evidence="1">
    <location>
        <begin position="1"/>
        <end position="22"/>
    </location>
</feature>
<dbReference type="Gene3D" id="1.10.10.60">
    <property type="entry name" value="Homeodomain-like"/>
    <property type="match status" value="1"/>
</dbReference>
<sequence length="149" mass="16105">MEIAYVTRKANRSTRNARSVNSDTCDADTTGVGCCEATCRRHTKCSSSSGTSSRRSRNGGSPTCVTYSRYSRSARKPPSAASATRSAFDAAITRQSTGIDSFAPSRSSVRSQDMLRRHNGNVAEASDALGMSKKTLCHKLRQLKSMTVR</sequence>
<proteinExistence type="predicted"/>
<gene>
    <name evidence="3" type="ORF">AWB74_08282</name>
</gene>
<dbReference type="InterPro" id="IPR009057">
    <property type="entry name" value="Homeodomain-like_sf"/>
</dbReference>